<name>A0A841D901_PLAVE</name>
<dbReference type="Proteomes" id="UP000562352">
    <property type="component" value="Unassembled WGS sequence"/>
</dbReference>
<accession>A0A841D901</accession>
<comment type="caution">
    <text evidence="1">The sequence shown here is derived from an EMBL/GenBank/DDBJ whole genome shotgun (WGS) entry which is preliminary data.</text>
</comment>
<organism evidence="1 2">
    <name type="scientific">Planomonospora venezuelensis</name>
    <dbReference type="NCBI Taxonomy" id="1999"/>
    <lineage>
        <taxon>Bacteria</taxon>
        <taxon>Bacillati</taxon>
        <taxon>Actinomycetota</taxon>
        <taxon>Actinomycetes</taxon>
        <taxon>Streptosporangiales</taxon>
        <taxon>Streptosporangiaceae</taxon>
        <taxon>Planomonospora</taxon>
    </lineage>
</organism>
<proteinExistence type="predicted"/>
<evidence type="ECO:0000313" key="2">
    <source>
        <dbReference type="Proteomes" id="UP000562352"/>
    </source>
</evidence>
<reference evidence="1 2" key="1">
    <citation type="submission" date="2020-08" db="EMBL/GenBank/DDBJ databases">
        <title>Genomic Encyclopedia of Type Strains, Phase III (KMG-III): the genomes of soil and plant-associated and newly described type strains.</title>
        <authorList>
            <person name="Whitman W."/>
        </authorList>
    </citation>
    <scope>NUCLEOTIDE SEQUENCE [LARGE SCALE GENOMIC DNA]</scope>
    <source>
        <strain evidence="1 2">CECT 3303</strain>
    </source>
</reference>
<protein>
    <submittedName>
        <fullName evidence="1">Uncharacterized protein</fullName>
    </submittedName>
</protein>
<dbReference type="AlphaFoldDB" id="A0A841D901"/>
<dbReference type="EMBL" id="JACHJJ010000023">
    <property type="protein sequence ID" value="MBB5966430.1"/>
    <property type="molecule type" value="Genomic_DNA"/>
</dbReference>
<sequence>MNGLVRKIGLTCLFEKLLIVHDLARVLRA</sequence>
<keyword evidence="2" id="KW-1185">Reference proteome</keyword>
<gene>
    <name evidence="1" type="ORF">FHS22_005721</name>
</gene>
<evidence type="ECO:0000313" key="1">
    <source>
        <dbReference type="EMBL" id="MBB5966430.1"/>
    </source>
</evidence>